<comment type="caution">
    <text evidence="2">The sequence shown here is derived from an EMBL/GenBank/DDBJ whole genome shotgun (WGS) entry which is preliminary data.</text>
</comment>
<organism evidence="2 3">
    <name type="scientific">Natronoarchaeum mannanilyticum</name>
    <dbReference type="NCBI Taxonomy" id="926360"/>
    <lineage>
        <taxon>Archaea</taxon>
        <taxon>Methanobacteriati</taxon>
        <taxon>Methanobacteriota</taxon>
        <taxon>Stenosarchaea group</taxon>
        <taxon>Halobacteria</taxon>
        <taxon>Halobacteriales</taxon>
        <taxon>Natronoarchaeaceae</taxon>
    </lineage>
</organism>
<protein>
    <submittedName>
        <fullName evidence="2">DUF420 domain-containing protein</fullName>
    </submittedName>
</protein>
<dbReference type="Pfam" id="PF04238">
    <property type="entry name" value="DUF420"/>
    <property type="match status" value="1"/>
</dbReference>
<dbReference type="PANTHER" id="PTHR37692">
    <property type="entry name" value="HYPOTHETICAL MEMBRANE SPANNING PROTEIN"/>
    <property type="match status" value="1"/>
</dbReference>
<feature type="transmembrane region" description="Helical" evidence="1">
    <location>
        <begin position="81"/>
        <end position="98"/>
    </location>
</feature>
<dbReference type="RefSeq" id="WP_343774483.1">
    <property type="nucleotide sequence ID" value="NZ_BAAADV010000007.1"/>
</dbReference>
<keyword evidence="1" id="KW-0472">Membrane</keyword>
<dbReference type="PANTHER" id="PTHR37692:SF1">
    <property type="entry name" value="DUF420 DOMAIN-CONTAINING PROTEIN"/>
    <property type="match status" value="1"/>
</dbReference>
<reference evidence="2 3" key="1">
    <citation type="journal article" date="2019" name="Int. J. Syst. Evol. Microbiol.">
        <title>The Global Catalogue of Microorganisms (GCM) 10K type strain sequencing project: providing services to taxonomists for standard genome sequencing and annotation.</title>
        <authorList>
            <consortium name="The Broad Institute Genomics Platform"/>
            <consortium name="The Broad Institute Genome Sequencing Center for Infectious Disease"/>
            <person name="Wu L."/>
            <person name="Ma J."/>
        </authorList>
    </citation>
    <scope>NUCLEOTIDE SEQUENCE [LARGE SCALE GENOMIC DNA]</scope>
    <source>
        <strain evidence="2 3">JCM 16328</strain>
    </source>
</reference>
<keyword evidence="3" id="KW-1185">Reference proteome</keyword>
<feature type="transmembrane region" description="Helical" evidence="1">
    <location>
        <begin position="163"/>
        <end position="182"/>
    </location>
</feature>
<feature type="transmembrane region" description="Helical" evidence="1">
    <location>
        <begin position="118"/>
        <end position="142"/>
    </location>
</feature>
<name>A0AAV3TB22_9EURY</name>
<evidence type="ECO:0000313" key="3">
    <source>
        <dbReference type="Proteomes" id="UP001500420"/>
    </source>
</evidence>
<evidence type="ECO:0000313" key="2">
    <source>
        <dbReference type="EMBL" id="GAA0677007.1"/>
    </source>
</evidence>
<dbReference type="Proteomes" id="UP001500420">
    <property type="component" value="Unassembled WGS sequence"/>
</dbReference>
<proteinExistence type="predicted"/>
<dbReference type="AlphaFoldDB" id="A0AAV3TB22"/>
<gene>
    <name evidence="2" type="ORF">GCM10009020_26070</name>
</gene>
<keyword evidence="1" id="KW-1133">Transmembrane helix</keyword>
<dbReference type="EMBL" id="BAAADV010000007">
    <property type="protein sequence ID" value="GAA0677007.1"/>
    <property type="molecule type" value="Genomic_DNA"/>
</dbReference>
<evidence type="ECO:0000256" key="1">
    <source>
        <dbReference type="SAM" id="Phobius"/>
    </source>
</evidence>
<accession>A0AAV3TB22</accession>
<feature type="transmembrane region" description="Helical" evidence="1">
    <location>
        <begin position="51"/>
        <end position="69"/>
    </location>
</feature>
<sequence>MQTRVEDHVPLLTGVLSIVSLAVVFAAALQVVPTDALPTAPDAVLEAIPTLNAVVSLAAIGTIAAGIRAIRRGDVDRHRTLMLTSFGLFVAFLAMYLYRVSLLGPSSFAGPGVVERFVYYPVLAIHILLAIASLPPVYYALLLALTRPVGELPSTNHARVGRIAASLWLISFALGIVVYLLLHVLF</sequence>
<feature type="transmembrane region" description="Helical" evidence="1">
    <location>
        <begin position="12"/>
        <end position="31"/>
    </location>
</feature>
<keyword evidence="1" id="KW-0812">Transmembrane</keyword>
<dbReference type="InterPro" id="IPR007352">
    <property type="entry name" value="DUF420"/>
</dbReference>